<evidence type="ECO:0000256" key="1">
    <source>
        <dbReference type="SAM" id="Phobius"/>
    </source>
</evidence>
<dbReference type="InterPro" id="IPR045338">
    <property type="entry name" value="DUF6535"/>
</dbReference>
<feature type="transmembrane region" description="Helical" evidence="1">
    <location>
        <begin position="192"/>
        <end position="218"/>
    </location>
</feature>
<feature type="transmembrane region" description="Helical" evidence="1">
    <location>
        <begin position="101"/>
        <end position="124"/>
    </location>
</feature>
<evidence type="ECO:0000313" key="4">
    <source>
        <dbReference type="Proteomes" id="UP000294933"/>
    </source>
</evidence>
<proteinExistence type="predicted"/>
<dbReference type="VEuPathDB" id="FungiDB:BD410DRAFT_602908"/>
<dbReference type="OrthoDB" id="3221808at2759"/>
<feature type="domain" description="DUF6535" evidence="2">
    <location>
        <begin position="14"/>
        <end position="186"/>
    </location>
</feature>
<reference evidence="3 4" key="1">
    <citation type="submission" date="2018-06" db="EMBL/GenBank/DDBJ databases">
        <title>A transcriptomic atlas of mushroom development highlights an independent origin of complex multicellularity.</title>
        <authorList>
            <consortium name="DOE Joint Genome Institute"/>
            <person name="Krizsan K."/>
            <person name="Almasi E."/>
            <person name="Merenyi Z."/>
            <person name="Sahu N."/>
            <person name="Viragh M."/>
            <person name="Koszo T."/>
            <person name="Mondo S."/>
            <person name="Kiss B."/>
            <person name="Balint B."/>
            <person name="Kues U."/>
            <person name="Barry K."/>
            <person name="Hegedus J.C."/>
            <person name="Henrissat B."/>
            <person name="Johnson J."/>
            <person name="Lipzen A."/>
            <person name="Ohm R."/>
            <person name="Nagy I."/>
            <person name="Pangilinan J."/>
            <person name="Yan J."/>
            <person name="Xiong Y."/>
            <person name="Grigoriev I.V."/>
            <person name="Hibbett D.S."/>
            <person name="Nagy L.G."/>
        </authorList>
    </citation>
    <scope>NUCLEOTIDE SEQUENCE [LARGE SCALE GENOMIC DNA]</scope>
    <source>
        <strain evidence="3 4">SZMC22713</strain>
    </source>
</reference>
<name>A0A4Y7QEX9_9AGAM</name>
<dbReference type="Pfam" id="PF20153">
    <property type="entry name" value="DUF6535"/>
    <property type="match status" value="1"/>
</dbReference>
<keyword evidence="1" id="KW-1133">Transmembrane helix</keyword>
<dbReference type="EMBL" id="ML170163">
    <property type="protein sequence ID" value="TDL25642.1"/>
    <property type="molecule type" value="Genomic_DNA"/>
</dbReference>
<dbReference type="STRING" id="50990.A0A4Y7QEX9"/>
<organism evidence="3 4">
    <name type="scientific">Rickenella mellea</name>
    <dbReference type="NCBI Taxonomy" id="50990"/>
    <lineage>
        <taxon>Eukaryota</taxon>
        <taxon>Fungi</taxon>
        <taxon>Dikarya</taxon>
        <taxon>Basidiomycota</taxon>
        <taxon>Agaricomycotina</taxon>
        <taxon>Agaricomycetes</taxon>
        <taxon>Hymenochaetales</taxon>
        <taxon>Rickenellaceae</taxon>
        <taxon>Rickenella</taxon>
    </lineage>
</organism>
<dbReference type="AlphaFoldDB" id="A0A4Y7QEX9"/>
<sequence length="487" mass="54437">MEYPSSDEPGAKIWLPYLESADKYDRDLVEGWRDDMDSLLIFAALFSAVVTTFVVDSYRSLQRDQTMEAVSVLVQISKQLANGTQNTAFEPTPFVTPTSAVAVNICWFMSLAFSLSCALAAVMVRQWARHYLRLPRSLSATSERARMRQYLFENMVTWKLEFIVEVIPALLHISLILFFIGLLLFLHFLNSVVALCLFCFCAVGGVAYALLTIIPVVFPGSPYKTPFSRFPALVALVLWTAICSVVACITALCLSAIRFTHRSLNIPKPPPSSYWAFDRVQQIADFFGTIAIGGIGLLRKFAHIPRNIPSDAQLTQLLSLDGAERRRQLAHRKPGTRDARALRWSMAYSRNDTDFVTIVASIPGFVKSFGRFTPDAIETGDKLYGAQTLLWQTGVILRISKLLRSCVDANGAIKTGMRSVAVSCMHALHWMARCPAASPWGQEIETMPRINLTEPNAVAAYEYRLLEPWIAIDRDDPADGENCEVFR</sequence>
<keyword evidence="1" id="KW-0472">Membrane</keyword>
<feature type="transmembrane region" description="Helical" evidence="1">
    <location>
        <begin position="230"/>
        <end position="259"/>
    </location>
</feature>
<accession>A0A4Y7QEX9</accession>
<gene>
    <name evidence="3" type="ORF">BD410DRAFT_602908</name>
</gene>
<feature type="transmembrane region" description="Helical" evidence="1">
    <location>
        <begin position="39"/>
        <end position="58"/>
    </location>
</feature>
<dbReference type="Proteomes" id="UP000294933">
    <property type="component" value="Unassembled WGS sequence"/>
</dbReference>
<keyword evidence="4" id="KW-1185">Reference proteome</keyword>
<evidence type="ECO:0000313" key="3">
    <source>
        <dbReference type="EMBL" id="TDL25642.1"/>
    </source>
</evidence>
<evidence type="ECO:0000259" key="2">
    <source>
        <dbReference type="Pfam" id="PF20153"/>
    </source>
</evidence>
<feature type="transmembrane region" description="Helical" evidence="1">
    <location>
        <begin position="162"/>
        <end position="186"/>
    </location>
</feature>
<protein>
    <recommendedName>
        <fullName evidence="2">DUF6535 domain-containing protein</fullName>
    </recommendedName>
</protein>
<keyword evidence="1" id="KW-0812">Transmembrane</keyword>